<dbReference type="Proteomes" id="UP000250235">
    <property type="component" value="Unassembled WGS sequence"/>
</dbReference>
<evidence type="ECO:0000313" key="3">
    <source>
        <dbReference type="Proteomes" id="UP000250235"/>
    </source>
</evidence>
<feature type="compositionally biased region" description="Polar residues" evidence="1">
    <location>
        <begin position="95"/>
        <end position="105"/>
    </location>
</feature>
<feature type="region of interest" description="Disordered" evidence="1">
    <location>
        <begin position="91"/>
        <end position="130"/>
    </location>
</feature>
<gene>
    <name evidence="2" type="ORF">F511_32846</name>
</gene>
<organism evidence="2 3">
    <name type="scientific">Dorcoceras hygrometricum</name>
    <dbReference type="NCBI Taxonomy" id="472368"/>
    <lineage>
        <taxon>Eukaryota</taxon>
        <taxon>Viridiplantae</taxon>
        <taxon>Streptophyta</taxon>
        <taxon>Embryophyta</taxon>
        <taxon>Tracheophyta</taxon>
        <taxon>Spermatophyta</taxon>
        <taxon>Magnoliopsida</taxon>
        <taxon>eudicotyledons</taxon>
        <taxon>Gunneridae</taxon>
        <taxon>Pentapetalae</taxon>
        <taxon>asterids</taxon>
        <taxon>lamiids</taxon>
        <taxon>Lamiales</taxon>
        <taxon>Gesneriaceae</taxon>
        <taxon>Didymocarpoideae</taxon>
        <taxon>Trichosporeae</taxon>
        <taxon>Loxocarpinae</taxon>
        <taxon>Dorcoceras</taxon>
    </lineage>
</organism>
<dbReference type="EMBL" id="KV019639">
    <property type="protein sequence ID" value="KZV15728.1"/>
    <property type="molecule type" value="Genomic_DNA"/>
</dbReference>
<evidence type="ECO:0000256" key="1">
    <source>
        <dbReference type="SAM" id="MobiDB-lite"/>
    </source>
</evidence>
<protein>
    <submittedName>
        <fullName evidence="2">Uncharacterized protein</fullName>
    </submittedName>
</protein>
<reference evidence="2 3" key="1">
    <citation type="journal article" date="2015" name="Proc. Natl. Acad. Sci. U.S.A.">
        <title>The resurrection genome of Boea hygrometrica: A blueprint for survival of dehydration.</title>
        <authorList>
            <person name="Xiao L."/>
            <person name="Yang G."/>
            <person name="Zhang L."/>
            <person name="Yang X."/>
            <person name="Zhao S."/>
            <person name="Ji Z."/>
            <person name="Zhou Q."/>
            <person name="Hu M."/>
            <person name="Wang Y."/>
            <person name="Chen M."/>
            <person name="Xu Y."/>
            <person name="Jin H."/>
            <person name="Xiao X."/>
            <person name="Hu G."/>
            <person name="Bao F."/>
            <person name="Hu Y."/>
            <person name="Wan P."/>
            <person name="Li L."/>
            <person name="Deng X."/>
            <person name="Kuang T."/>
            <person name="Xiang C."/>
            <person name="Zhu J.K."/>
            <person name="Oliver M.J."/>
            <person name="He Y."/>
        </authorList>
    </citation>
    <scope>NUCLEOTIDE SEQUENCE [LARGE SCALE GENOMIC DNA]</scope>
    <source>
        <strain evidence="3">cv. XS01</strain>
    </source>
</reference>
<proteinExistence type="predicted"/>
<sequence length="130" mass="14871">MCSARLERSRRYPDWNNAGTPKLIRLKISMLEHSMRIRFKVSSKNCSINRLIKCVLADGLDETSSEKRKPDWRDLVKLDAYERYDDGKVEGSCSGKVTSWETSSEPSKRSIAGKNRTRAAGEQEQMTRAN</sequence>
<accession>A0A2Z7A2A1</accession>
<evidence type="ECO:0000313" key="2">
    <source>
        <dbReference type="EMBL" id="KZV15728.1"/>
    </source>
</evidence>
<name>A0A2Z7A2A1_9LAMI</name>
<keyword evidence="3" id="KW-1185">Reference proteome</keyword>
<dbReference type="AlphaFoldDB" id="A0A2Z7A2A1"/>